<feature type="signal peptide" evidence="1">
    <location>
        <begin position="1"/>
        <end position="24"/>
    </location>
</feature>
<dbReference type="InterPro" id="IPR007210">
    <property type="entry name" value="ABC_Gly_betaine_transp_sub-bd"/>
</dbReference>
<dbReference type="Pfam" id="PF04069">
    <property type="entry name" value="OpuAC"/>
    <property type="match status" value="1"/>
</dbReference>
<dbReference type="GO" id="GO:0022857">
    <property type="term" value="F:transmembrane transporter activity"/>
    <property type="evidence" value="ECO:0007669"/>
    <property type="project" value="InterPro"/>
</dbReference>
<evidence type="ECO:0000259" key="2">
    <source>
        <dbReference type="Pfam" id="PF04069"/>
    </source>
</evidence>
<keyword evidence="4" id="KW-1185">Reference proteome</keyword>
<dbReference type="RefSeq" id="WP_208984989.1">
    <property type="nucleotide sequence ID" value="NZ_FUZT01000002.1"/>
</dbReference>
<feature type="domain" description="ABC-type glycine betaine transport system substrate-binding" evidence="2">
    <location>
        <begin position="42"/>
        <end position="322"/>
    </location>
</feature>
<dbReference type="PROSITE" id="PS51257">
    <property type="entry name" value="PROKAR_LIPOPROTEIN"/>
    <property type="match status" value="1"/>
</dbReference>
<accession>A0A1T5J680</accession>
<dbReference type="EMBL" id="FUZT01000002">
    <property type="protein sequence ID" value="SKC46920.1"/>
    <property type="molecule type" value="Genomic_DNA"/>
</dbReference>
<sequence>MKRFKKNSLIFLALIFIVTMSLMACGQPSENDGQADKNNKKDTIVFADAGWDSIRFHNSVAGIIVKEGLGYDTDVIPGTTAATFLGFRQGQIDVYMEAWQDNIIEQYTEAIEKEEIVPVTTNFDDNSQGLYVPTYVIKGDEERGIEPMAPELKTVKDLAKYPEIFTDPEDNKKGRIYGAPSSWSVSEIVKTKVQNYGLSEKYNVFDPGSDTSLATSLASAIDKGEPWVGYYWDPTWVTGKYDLTLLEDEPFDEEKWEDGYRCEFKPVDVTVCVTSDLENTAPDVVEFLKNYTTSSALTAEALAYIQENNATADDAAEWFLKEHEEVWTKWVSEEVVQKVKEAIK</sequence>
<dbReference type="Proteomes" id="UP000190285">
    <property type="component" value="Unassembled WGS sequence"/>
</dbReference>
<dbReference type="Gene3D" id="3.40.190.100">
    <property type="entry name" value="Glycine betaine-binding periplasmic protein, domain 2"/>
    <property type="match status" value="1"/>
</dbReference>
<evidence type="ECO:0000313" key="3">
    <source>
        <dbReference type="EMBL" id="SKC46920.1"/>
    </source>
</evidence>
<dbReference type="Gene3D" id="3.40.190.10">
    <property type="entry name" value="Periplasmic binding protein-like II"/>
    <property type="match status" value="1"/>
</dbReference>
<name>A0A1T5J680_9FIRM</name>
<feature type="chain" id="PRO_5039179162" evidence="1">
    <location>
        <begin position="25"/>
        <end position="344"/>
    </location>
</feature>
<protein>
    <submittedName>
        <fullName evidence="3">Glycine betaine/proline transport system substrate-binding protein</fullName>
    </submittedName>
</protein>
<dbReference type="AlphaFoldDB" id="A0A1T5J680"/>
<dbReference type="GO" id="GO:0043190">
    <property type="term" value="C:ATP-binding cassette (ABC) transporter complex"/>
    <property type="evidence" value="ECO:0007669"/>
    <property type="project" value="InterPro"/>
</dbReference>
<gene>
    <name evidence="3" type="ORF">SAMN02194393_00942</name>
</gene>
<keyword evidence="1" id="KW-0732">Signal</keyword>
<reference evidence="3 4" key="1">
    <citation type="submission" date="2017-02" db="EMBL/GenBank/DDBJ databases">
        <authorList>
            <person name="Peterson S.W."/>
        </authorList>
    </citation>
    <scope>NUCLEOTIDE SEQUENCE [LARGE SCALE GENOMIC DNA]</scope>
    <source>
        <strain evidence="3 4">M1</strain>
    </source>
</reference>
<organism evidence="3 4">
    <name type="scientific">Maledivibacter halophilus</name>
    <dbReference type="NCBI Taxonomy" id="36842"/>
    <lineage>
        <taxon>Bacteria</taxon>
        <taxon>Bacillati</taxon>
        <taxon>Bacillota</taxon>
        <taxon>Clostridia</taxon>
        <taxon>Peptostreptococcales</taxon>
        <taxon>Caminicellaceae</taxon>
        <taxon>Maledivibacter</taxon>
    </lineage>
</organism>
<dbReference type="CDD" id="cd13641">
    <property type="entry name" value="PBP2_HisX_like"/>
    <property type="match status" value="1"/>
</dbReference>
<evidence type="ECO:0000256" key="1">
    <source>
        <dbReference type="SAM" id="SignalP"/>
    </source>
</evidence>
<proteinExistence type="predicted"/>
<dbReference type="SUPFAM" id="SSF53850">
    <property type="entry name" value="Periplasmic binding protein-like II"/>
    <property type="match status" value="1"/>
</dbReference>
<evidence type="ECO:0000313" key="4">
    <source>
        <dbReference type="Proteomes" id="UP000190285"/>
    </source>
</evidence>
<dbReference type="STRING" id="36842.SAMN02194393_00942"/>